<dbReference type="GO" id="GO:0018423">
    <property type="term" value="F:protein C-terminal leucine carboxyl O-methyltransferase activity"/>
    <property type="evidence" value="ECO:0007669"/>
    <property type="project" value="UniProtKB-EC"/>
</dbReference>
<gene>
    <name evidence="10" type="ORF">DFQ27_005123</name>
</gene>
<dbReference type="GO" id="GO:0032259">
    <property type="term" value="P:methylation"/>
    <property type="evidence" value="ECO:0007669"/>
    <property type="project" value="UniProtKB-KW"/>
</dbReference>
<evidence type="ECO:0000256" key="6">
    <source>
        <dbReference type="ARBA" id="ARBA00022679"/>
    </source>
</evidence>
<dbReference type="EC" id="2.1.1.233" evidence="3 8"/>
<dbReference type="SUPFAM" id="SSF53335">
    <property type="entry name" value="S-adenosyl-L-methionine-dependent methyltransferases"/>
    <property type="match status" value="1"/>
</dbReference>
<dbReference type="AlphaFoldDB" id="A0A9P6UCG8"/>
<name>A0A9P6UCG8_9FUNG</name>
<comment type="function">
    <text evidence="8">Methylates the carboxyl group of the C-terminal leucine residue of protein phosphatase 2A catalytic subunits to form alpha-leucine ester residues.</text>
</comment>
<feature type="binding site" evidence="9">
    <location>
        <position position="60"/>
    </location>
    <ligand>
        <name>S-adenosyl-L-methionine</name>
        <dbReference type="ChEBI" id="CHEBI:59789"/>
    </ligand>
</feature>
<keyword evidence="5 8" id="KW-0489">Methyltransferase</keyword>
<protein>
    <recommendedName>
        <fullName evidence="4 8">Leucine carboxyl methyltransferase 1</fullName>
        <ecNumber evidence="3 8">2.1.1.233</ecNumber>
    </recommendedName>
</protein>
<comment type="caution">
    <text evidence="10">The sequence shown here is derived from an EMBL/GenBank/DDBJ whole genome shotgun (WGS) entry which is preliminary data.</text>
</comment>
<evidence type="ECO:0000256" key="9">
    <source>
        <dbReference type="PIRSR" id="PIRSR016305-1"/>
    </source>
</evidence>
<feature type="binding site" evidence="9">
    <location>
        <position position="187"/>
    </location>
    <ligand>
        <name>S-adenosyl-L-methionine</name>
        <dbReference type="ChEBI" id="CHEBI:59789"/>
    </ligand>
</feature>
<dbReference type="PANTHER" id="PTHR13600:SF21">
    <property type="entry name" value="LEUCINE CARBOXYL METHYLTRANSFERASE 1"/>
    <property type="match status" value="1"/>
</dbReference>
<reference evidence="10" key="1">
    <citation type="journal article" date="2020" name="Fungal Divers.">
        <title>Resolving the Mortierellaceae phylogeny through synthesis of multi-gene phylogenetics and phylogenomics.</title>
        <authorList>
            <person name="Vandepol N."/>
            <person name="Liber J."/>
            <person name="Desiro A."/>
            <person name="Na H."/>
            <person name="Kennedy M."/>
            <person name="Barry K."/>
            <person name="Grigoriev I.V."/>
            <person name="Miller A.N."/>
            <person name="O'Donnell K."/>
            <person name="Stajich J.E."/>
            <person name="Bonito G."/>
        </authorList>
    </citation>
    <scope>NUCLEOTIDE SEQUENCE</scope>
    <source>
        <strain evidence="10">BC1065</strain>
    </source>
</reference>
<dbReference type="GO" id="GO:0009966">
    <property type="term" value="P:regulation of signal transduction"/>
    <property type="evidence" value="ECO:0007669"/>
    <property type="project" value="UniProtKB-ARBA"/>
</dbReference>
<evidence type="ECO:0000256" key="5">
    <source>
        <dbReference type="ARBA" id="ARBA00022603"/>
    </source>
</evidence>
<organism evidence="10 11">
    <name type="scientific">Actinomortierella ambigua</name>
    <dbReference type="NCBI Taxonomy" id="1343610"/>
    <lineage>
        <taxon>Eukaryota</taxon>
        <taxon>Fungi</taxon>
        <taxon>Fungi incertae sedis</taxon>
        <taxon>Mucoromycota</taxon>
        <taxon>Mortierellomycotina</taxon>
        <taxon>Mortierellomycetes</taxon>
        <taxon>Mortierellales</taxon>
        <taxon>Mortierellaceae</taxon>
        <taxon>Actinomortierella</taxon>
    </lineage>
</organism>
<feature type="binding site" evidence="9">
    <location>
        <position position="88"/>
    </location>
    <ligand>
        <name>S-adenosyl-L-methionine</name>
        <dbReference type="ChEBI" id="CHEBI:59789"/>
    </ligand>
</feature>
<keyword evidence="11" id="KW-1185">Reference proteome</keyword>
<keyword evidence="7 8" id="KW-0949">S-adenosyl-L-methionine</keyword>
<dbReference type="OrthoDB" id="203237at2759"/>
<comment type="similarity">
    <text evidence="2 8">Belongs to the methyltransferase superfamily. LCMT family.</text>
</comment>
<evidence type="ECO:0000256" key="2">
    <source>
        <dbReference type="ARBA" id="ARBA00010703"/>
    </source>
</evidence>
<evidence type="ECO:0000256" key="8">
    <source>
        <dbReference type="PIRNR" id="PIRNR016305"/>
    </source>
</evidence>
<dbReference type="EMBL" id="JAAAJB010000036">
    <property type="protein sequence ID" value="KAG0269017.1"/>
    <property type="molecule type" value="Genomic_DNA"/>
</dbReference>
<evidence type="ECO:0000313" key="11">
    <source>
        <dbReference type="Proteomes" id="UP000807716"/>
    </source>
</evidence>
<sequence length="343" mass="38817">MHDNESGPARDDVIKGTDDDATVSRLSAVDLGYLDDPYVKHFVKRASRRPPIINRGTFLRTHALDTLVENFIQQSSDCKLKRQIVSLGAGSDTRYFKFKRKGLAVDKYFEIDFAESTTKKAMTIKKHKDLMDVLQGQQVRLGMGGTELYADDYCLLAADLREFELEVLPKLKAQGFDTSLPTLFLSECVLIYLQPQDSDAIVEWISKTMRAALFVLYEQIQPSDAFGAMMVRNLKARQIEIPGIYAYPSLESQEQRFLSRGWKAAKAVDMNSLQTEYLSPAEMERLSRLEIFDEVEEWQMLAAHYCVAWAHRVQQSSGTAQDANDAALLSSIDNMFAAVVQEK</sequence>
<evidence type="ECO:0000256" key="1">
    <source>
        <dbReference type="ARBA" id="ARBA00000724"/>
    </source>
</evidence>
<evidence type="ECO:0000256" key="7">
    <source>
        <dbReference type="ARBA" id="ARBA00022691"/>
    </source>
</evidence>
<dbReference type="PIRSF" id="PIRSF016305">
    <property type="entry name" value="LCM_mtfrase"/>
    <property type="match status" value="1"/>
</dbReference>
<proteinExistence type="inferred from homology"/>
<dbReference type="InterPro" id="IPR016651">
    <property type="entry name" value="LCMT1"/>
</dbReference>
<keyword evidence="6 8" id="KW-0808">Transferase</keyword>
<evidence type="ECO:0000256" key="3">
    <source>
        <dbReference type="ARBA" id="ARBA00012834"/>
    </source>
</evidence>
<accession>A0A9P6UCG8</accession>
<dbReference type="Proteomes" id="UP000807716">
    <property type="component" value="Unassembled WGS sequence"/>
</dbReference>
<feature type="binding site" evidence="9">
    <location>
        <begin position="159"/>
        <end position="160"/>
    </location>
    <ligand>
        <name>S-adenosyl-L-methionine</name>
        <dbReference type="ChEBI" id="CHEBI:59789"/>
    </ligand>
</feature>
<dbReference type="FunFam" id="3.40.50.150:FF:000092">
    <property type="entry name" value="Leucine carboxyl methyltransferase 1"/>
    <property type="match status" value="1"/>
</dbReference>
<dbReference type="InterPro" id="IPR007213">
    <property type="entry name" value="Ppm1/Ppm2/Tcmp"/>
</dbReference>
<dbReference type="Gene3D" id="3.40.50.150">
    <property type="entry name" value="Vaccinia Virus protein VP39"/>
    <property type="match status" value="1"/>
</dbReference>
<evidence type="ECO:0000313" key="10">
    <source>
        <dbReference type="EMBL" id="KAG0269017.1"/>
    </source>
</evidence>
<evidence type="ECO:0000256" key="4">
    <source>
        <dbReference type="ARBA" id="ARBA00017497"/>
    </source>
</evidence>
<dbReference type="PANTHER" id="PTHR13600">
    <property type="entry name" value="LEUCINE CARBOXYL METHYLTRANSFERASE"/>
    <property type="match status" value="1"/>
</dbReference>
<dbReference type="Pfam" id="PF04072">
    <property type="entry name" value="LCM"/>
    <property type="match status" value="1"/>
</dbReference>
<comment type="catalytic activity">
    <reaction evidence="1 8">
        <text>[phosphatase 2A protein]-C-terminal L-leucine + S-adenosyl-L-methionine = [phosphatase 2A protein]-C-terminal L-leucine methyl ester + S-adenosyl-L-homocysteine</text>
        <dbReference type="Rhea" id="RHEA:48544"/>
        <dbReference type="Rhea" id="RHEA-COMP:12134"/>
        <dbReference type="Rhea" id="RHEA-COMP:12135"/>
        <dbReference type="ChEBI" id="CHEBI:57856"/>
        <dbReference type="ChEBI" id="CHEBI:59789"/>
        <dbReference type="ChEBI" id="CHEBI:90516"/>
        <dbReference type="ChEBI" id="CHEBI:90517"/>
        <dbReference type="EC" id="2.1.1.233"/>
    </reaction>
</comment>
<dbReference type="InterPro" id="IPR029063">
    <property type="entry name" value="SAM-dependent_MTases_sf"/>
</dbReference>